<evidence type="ECO:0000313" key="1">
    <source>
        <dbReference type="EMBL" id="MFC4874521.1"/>
    </source>
</evidence>
<dbReference type="Proteomes" id="UP001595818">
    <property type="component" value="Unassembled WGS sequence"/>
</dbReference>
<protein>
    <submittedName>
        <fullName evidence="1">Uncharacterized protein</fullName>
    </submittedName>
</protein>
<gene>
    <name evidence="1" type="ORF">ACFPFU_22650</name>
</gene>
<name>A0ABV9T7R4_9BACT</name>
<dbReference type="RefSeq" id="WP_377068450.1">
    <property type="nucleotide sequence ID" value="NZ_JBHSJJ010000019.1"/>
</dbReference>
<organism evidence="1 2">
    <name type="scientific">Negadavirga shengliensis</name>
    <dbReference type="NCBI Taxonomy" id="1389218"/>
    <lineage>
        <taxon>Bacteria</taxon>
        <taxon>Pseudomonadati</taxon>
        <taxon>Bacteroidota</taxon>
        <taxon>Cytophagia</taxon>
        <taxon>Cytophagales</taxon>
        <taxon>Cyclobacteriaceae</taxon>
        <taxon>Negadavirga</taxon>
    </lineage>
</organism>
<reference evidence="2" key="1">
    <citation type="journal article" date="2019" name="Int. J. Syst. Evol. Microbiol.">
        <title>The Global Catalogue of Microorganisms (GCM) 10K type strain sequencing project: providing services to taxonomists for standard genome sequencing and annotation.</title>
        <authorList>
            <consortium name="The Broad Institute Genomics Platform"/>
            <consortium name="The Broad Institute Genome Sequencing Center for Infectious Disease"/>
            <person name="Wu L."/>
            <person name="Ma J."/>
        </authorList>
    </citation>
    <scope>NUCLEOTIDE SEQUENCE [LARGE SCALE GENOMIC DNA]</scope>
    <source>
        <strain evidence="2">CGMCC 4.7466</strain>
    </source>
</reference>
<keyword evidence="2" id="KW-1185">Reference proteome</keyword>
<sequence length="445" mass="52339">MPLRDYWWCIPVAKYGAVLFTESGAVVITDYTMTQIFFWFEYFRNEFKHRTPIDLRYYFPGLDNLGNRRQVNYWICCYITILFLRQYSLHKYYIYQDFTALPNLPDDVLELSSWLDSISFFEKCLNNILANKELIVELEFEQLVETKREDFSLFINDLKKAIKGKIGRQKLNAELSEEKIRNFYSKSNEIISNAFDVYKPIFVAKDKEHSKGELKLSVNGEITLMSKSAFTDNDVHHLNYDTVFAGAIVNNKVKRLIPNSFLIARTKRYLLNKDNILIALNKIVGNSSDIIIVGVNINFQLEEILNASNFKRYIQYIPSTEYNSQDILFILRKYDLPAIEHKDLKEDEKEELQLNNCINEGLKIYASIIDINKEDNKAIKDKWNLENEPDNQDLKVQLAIAFLSIIYWKDEREIIQVNIASEYREQGIQNDINDVEPLPDRKIKK</sequence>
<dbReference type="EMBL" id="JBHSJJ010000019">
    <property type="protein sequence ID" value="MFC4874521.1"/>
    <property type="molecule type" value="Genomic_DNA"/>
</dbReference>
<proteinExistence type="predicted"/>
<comment type="caution">
    <text evidence="1">The sequence shown here is derived from an EMBL/GenBank/DDBJ whole genome shotgun (WGS) entry which is preliminary data.</text>
</comment>
<accession>A0ABV9T7R4</accession>
<evidence type="ECO:0000313" key="2">
    <source>
        <dbReference type="Proteomes" id="UP001595818"/>
    </source>
</evidence>